<accession>A2ERW3</accession>
<evidence type="ECO:0000259" key="3">
    <source>
        <dbReference type="PROSITE" id="PS50222"/>
    </source>
</evidence>
<dbReference type="EMBL" id="DS113470">
    <property type="protein sequence ID" value="EAY04630.1"/>
    <property type="molecule type" value="Genomic_DNA"/>
</dbReference>
<dbReference type="GO" id="GO:0043226">
    <property type="term" value="C:organelle"/>
    <property type="evidence" value="ECO:0007669"/>
    <property type="project" value="UniProtKB-ARBA"/>
</dbReference>
<dbReference type="STRING" id="5722.A2ERW3"/>
<name>A2ERW3_TRIV3</name>
<protein>
    <submittedName>
        <fullName evidence="4">EF hand family protein</fullName>
    </submittedName>
</protein>
<dbReference type="Pfam" id="PF13833">
    <property type="entry name" value="EF-hand_8"/>
    <property type="match status" value="1"/>
</dbReference>
<evidence type="ECO:0000313" key="5">
    <source>
        <dbReference type="Proteomes" id="UP000001542"/>
    </source>
</evidence>
<keyword evidence="2" id="KW-0106">Calcium</keyword>
<dbReference type="OrthoDB" id="186625at2759"/>
<sequence>MSDEERIKAIEARFDALDEGRDGKMKPAEFKVLYDDLEGRETTREESDIMFRGIDIDGSGEITKKEFMDMVNAIVKKDEKYQYKMIFRAFDKDRSRSIDVNEIIAIQKFRGKEVTKEEVQKFLLEETGKSTGKLNFALFYKCLTGKFTPKETDPYDGMLKSKCCLLI</sequence>
<dbReference type="KEGG" id="tva:4762493"/>
<dbReference type="SMART" id="SM00054">
    <property type="entry name" value="EFh"/>
    <property type="match status" value="3"/>
</dbReference>
<dbReference type="PROSITE" id="PS50222">
    <property type="entry name" value="EF_HAND_2"/>
    <property type="match status" value="3"/>
</dbReference>
<feature type="domain" description="EF-hand" evidence="3">
    <location>
        <begin position="42"/>
        <end position="77"/>
    </location>
</feature>
<keyword evidence="1" id="KW-0677">Repeat</keyword>
<dbReference type="VEuPathDB" id="TrichDB:TVAG_473170"/>
<feature type="domain" description="EF-hand" evidence="3">
    <location>
        <begin position="5"/>
        <end position="40"/>
    </location>
</feature>
<dbReference type="InterPro" id="IPR002048">
    <property type="entry name" value="EF_hand_dom"/>
</dbReference>
<dbReference type="Gene3D" id="1.10.238.10">
    <property type="entry name" value="EF-hand"/>
    <property type="match status" value="2"/>
</dbReference>
<dbReference type="Proteomes" id="UP000001542">
    <property type="component" value="Unassembled WGS sequence"/>
</dbReference>
<dbReference type="SMR" id="A2ERW3"/>
<reference evidence="4" key="1">
    <citation type="submission" date="2006-10" db="EMBL/GenBank/DDBJ databases">
        <authorList>
            <person name="Amadeo P."/>
            <person name="Zhao Q."/>
            <person name="Wortman J."/>
            <person name="Fraser-Liggett C."/>
            <person name="Carlton J."/>
        </authorList>
    </citation>
    <scope>NUCLEOTIDE SEQUENCE</scope>
    <source>
        <strain evidence="4">G3</strain>
    </source>
</reference>
<dbReference type="RefSeq" id="XP_001316853.1">
    <property type="nucleotide sequence ID" value="XM_001316818.1"/>
</dbReference>
<reference evidence="4" key="2">
    <citation type="journal article" date="2007" name="Science">
        <title>Draft genome sequence of the sexually transmitted pathogen Trichomonas vaginalis.</title>
        <authorList>
            <person name="Carlton J.M."/>
            <person name="Hirt R.P."/>
            <person name="Silva J.C."/>
            <person name="Delcher A.L."/>
            <person name="Schatz M."/>
            <person name="Zhao Q."/>
            <person name="Wortman J.R."/>
            <person name="Bidwell S.L."/>
            <person name="Alsmark U.C.M."/>
            <person name="Besteiro S."/>
            <person name="Sicheritz-Ponten T."/>
            <person name="Noel C.J."/>
            <person name="Dacks J.B."/>
            <person name="Foster P.G."/>
            <person name="Simillion C."/>
            <person name="Van de Peer Y."/>
            <person name="Miranda-Saavedra D."/>
            <person name="Barton G.J."/>
            <person name="Westrop G.D."/>
            <person name="Mueller S."/>
            <person name="Dessi D."/>
            <person name="Fiori P.L."/>
            <person name="Ren Q."/>
            <person name="Paulsen I."/>
            <person name="Zhang H."/>
            <person name="Bastida-Corcuera F.D."/>
            <person name="Simoes-Barbosa A."/>
            <person name="Brown M.T."/>
            <person name="Hayes R.D."/>
            <person name="Mukherjee M."/>
            <person name="Okumura C.Y."/>
            <person name="Schneider R."/>
            <person name="Smith A.J."/>
            <person name="Vanacova S."/>
            <person name="Villalvazo M."/>
            <person name="Haas B.J."/>
            <person name="Pertea M."/>
            <person name="Feldblyum T.V."/>
            <person name="Utterback T.R."/>
            <person name="Shu C.L."/>
            <person name="Osoegawa K."/>
            <person name="de Jong P.J."/>
            <person name="Hrdy I."/>
            <person name="Horvathova L."/>
            <person name="Zubacova Z."/>
            <person name="Dolezal P."/>
            <person name="Malik S.B."/>
            <person name="Logsdon J.M. Jr."/>
            <person name="Henze K."/>
            <person name="Gupta A."/>
            <person name="Wang C.C."/>
            <person name="Dunne R.L."/>
            <person name="Upcroft J.A."/>
            <person name="Upcroft P."/>
            <person name="White O."/>
            <person name="Salzberg S.L."/>
            <person name="Tang P."/>
            <person name="Chiu C.-H."/>
            <person name="Lee Y.-S."/>
            <person name="Embley T.M."/>
            <person name="Coombs G.H."/>
            <person name="Mottram J.C."/>
            <person name="Tachezy J."/>
            <person name="Fraser-Liggett C.M."/>
            <person name="Johnson P.J."/>
        </authorList>
    </citation>
    <scope>NUCLEOTIDE SEQUENCE [LARGE SCALE GENOMIC DNA]</scope>
    <source>
        <strain evidence="4">G3</strain>
    </source>
</reference>
<keyword evidence="5" id="KW-1185">Reference proteome</keyword>
<organism evidence="4 5">
    <name type="scientific">Trichomonas vaginalis (strain ATCC PRA-98 / G3)</name>
    <dbReference type="NCBI Taxonomy" id="412133"/>
    <lineage>
        <taxon>Eukaryota</taxon>
        <taxon>Metamonada</taxon>
        <taxon>Parabasalia</taxon>
        <taxon>Trichomonadida</taxon>
        <taxon>Trichomonadidae</taxon>
        <taxon>Trichomonas</taxon>
    </lineage>
</organism>
<evidence type="ECO:0000256" key="1">
    <source>
        <dbReference type="ARBA" id="ARBA00022737"/>
    </source>
</evidence>
<feature type="domain" description="EF-hand" evidence="3">
    <location>
        <begin position="78"/>
        <end position="113"/>
    </location>
</feature>
<evidence type="ECO:0000313" key="4">
    <source>
        <dbReference type="EMBL" id="EAY04630.1"/>
    </source>
</evidence>
<dbReference type="PANTHER" id="PTHR23050">
    <property type="entry name" value="CALCIUM BINDING PROTEIN"/>
    <property type="match status" value="1"/>
</dbReference>
<dbReference type="SUPFAM" id="SSF47473">
    <property type="entry name" value="EF-hand"/>
    <property type="match status" value="1"/>
</dbReference>
<dbReference type="Pfam" id="PF13499">
    <property type="entry name" value="EF-hand_7"/>
    <property type="match status" value="1"/>
</dbReference>
<dbReference type="GO" id="GO:0005509">
    <property type="term" value="F:calcium ion binding"/>
    <property type="evidence" value="ECO:0007669"/>
    <property type="project" value="InterPro"/>
</dbReference>
<dbReference type="PROSITE" id="PS00018">
    <property type="entry name" value="EF_HAND_1"/>
    <property type="match status" value="2"/>
</dbReference>
<dbReference type="CDD" id="cd00051">
    <property type="entry name" value="EFh"/>
    <property type="match status" value="2"/>
</dbReference>
<dbReference type="InterPro" id="IPR050145">
    <property type="entry name" value="Centrin_CML-like"/>
</dbReference>
<dbReference type="FunFam" id="1.10.238.10:FF:000178">
    <property type="entry name" value="Calmodulin-2 A"/>
    <property type="match status" value="1"/>
</dbReference>
<dbReference type="AlphaFoldDB" id="A2ERW3"/>
<dbReference type="VEuPathDB" id="TrichDB:TVAGG3_0019830"/>
<proteinExistence type="predicted"/>
<evidence type="ECO:0000256" key="2">
    <source>
        <dbReference type="ARBA" id="ARBA00022837"/>
    </source>
</evidence>
<dbReference type="InterPro" id="IPR011992">
    <property type="entry name" value="EF-hand-dom_pair"/>
</dbReference>
<gene>
    <name evidence="4" type="ORF">TVAG_473170</name>
</gene>
<dbReference type="InterPro" id="IPR018247">
    <property type="entry name" value="EF_Hand_1_Ca_BS"/>
</dbReference>
<dbReference type="InParanoid" id="A2ERW3"/>